<dbReference type="InParanoid" id="B3S4C2"/>
<dbReference type="Proteomes" id="UP000009022">
    <property type="component" value="Unassembled WGS sequence"/>
</dbReference>
<dbReference type="PhylomeDB" id="B3S4C2"/>
<dbReference type="EMBL" id="DS985249">
    <property type="protein sequence ID" value="EDV22435.1"/>
    <property type="molecule type" value="Genomic_DNA"/>
</dbReference>
<dbReference type="RefSeq" id="XP_002114979.1">
    <property type="nucleotide sequence ID" value="XM_002114943.1"/>
</dbReference>
<dbReference type="AlphaFoldDB" id="B3S4C2"/>
<dbReference type="OrthoDB" id="2109241at2759"/>
<dbReference type="CTD" id="6756192"/>
<organism evidence="2 3">
    <name type="scientific">Trichoplax adhaerens</name>
    <name type="common">Trichoplax reptans</name>
    <dbReference type="NCBI Taxonomy" id="10228"/>
    <lineage>
        <taxon>Eukaryota</taxon>
        <taxon>Metazoa</taxon>
        <taxon>Placozoa</taxon>
        <taxon>Uniplacotomia</taxon>
        <taxon>Trichoplacea</taxon>
        <taxon>Trichoplacidae</taxon>
        <taxon>Trichoplax</taxon>
    </lineage>
</organism>
<name>B3S4C2_TRIAD</name>
<evidence type="ECO:0000256" key="1">
    <source>
        <dbReference type="SAM" id="MobiDB-lite"/>
    </source>
</evidence>
<dbReference type="InterPro" id="IPR039471">
    <property type="entry name" value="CXorf65-like"/>
</dbReference>
<evidence type="ECO:0000313" key="2">
    <source>
        <dbReference type="EMBL" id="EDV22435.1"/>
    </source>
</evidence>
<feature type="compositionally biased region" description="Basic residues" evidence="1">
    <location>
        <begin position="172"/>
        <end position="183"/>
    </location>
</feature>
<dbReference type="PANTHER" id="PTHR33887">
    <property type="entry name" value="PB1 DOMAIN-CONTAINING PROTEIN"/>
    <property type="match status" value="1"/>
</dbReference>
<proteinExistence type="predicted"/>
<reference evidence="2 3" key="1">
    <citation type="journal article" date="2008" name="Nature">
        <title>The Trichoplax genome and the nature of placozoans.</title>
        <authorList>
            <person name="Srivastava M."/>
            <person name="Begovic E."/>
            <person name="Chapman J."/>
            <person name="Putnam N.H."/>
            <person name="Hellsten U."/>
            <person name="Kawashima T."/>
            <person name="Kuo A."/>
            <person name="Mitros T."/>
            <person name="Salamov A."/>
            <person name="Carpenter M.L."/>
            <person name="Signorovitch A.Y."/>
            <person name="Moreno M.A."/>
            <person name="Kamm K."/>
            <person name="Grimwood J."/>
            <person name="Schmutz J."/>
            <person name="Shapiro H."/>
            <person name="Grigoriev I.V."/>
            <person name="Buss L.W."/>
            <person name="Schierwater B."/>
            <person name="Dellaporta S.L."/>
            <person name="Rokhsar D.S."/>
        </authorList>
    </citation>
    <scope>NUCLEOTIDE SEQUENCE [LARGE SCALE GENOMIC DNA]</scope>
    <source>
        <strain evidence="2 3">Grell-BS-1999</strain>
    </source>
</reference>
<dbReference type="Pfam" id="PF15874">
    <property type="entry name" value="Il2rg"/>
    <property type="match status" value="1"/>
</dbReference>
<accession>B3S4C2</accession>
<dbReference type="OMA" id="CNCAEDV"/>
<dbReference type="PANTHER" id="PTHR33887:SF5">
    <property type="entry name" value="PB1 DOMAIN-CONTAINING PROTEIN"/>
    <property type="match status" value="1"/>
</dbReference>
<dbReference type="HOGENOM" id="CLU_1477014_0_0_1"/>
<sequence>MASTDIPRSPFNLNEHYPVVPQRFIRVLYGNNQEIISNPYCLVRILLESIKRRCECGREEMIDLADDNGNLINLYMYDNHYANEYLKDSSAYVLIGINESGSNRQYTSLLNEPSSAIEAMLFDLNSAVNEKVSSENPQIIDLKSRQSRKLNPQPSHKKQLRTVIGTPDTNRTKKFNFKKTTRK</sequence>
<gene>
    <name evidence="2" type="ORF">TRIADDRAFT_64156</name>
</gene>
<dbReference type="KEGG" id="tad:TRIADDRAFT_64156"/>
<feature type="region of interest" description="Disordered" evidence="1">
    <location>
        <begin position="146"/>
        <end position="183"/>
    </location>
</feature>
<dbReference type="GeneID" id="6756192"/>
<protein>
    <submittedName>
        <fullName evidence="2">Uncharacterized protein</fullName>
    </submittedName>
</protein>
<keyword evidence="3" id="KW-1185">Reference proteome</keyword>
<evidence type="ECO:0000313" key="3">
    <source>
        <dbReference type="Proteomes" id="UP000009022"/>
    </source>
</evidence>